<comment type="caution">
    <text evidence="8">The sequence shown here is derived from an EMBL/GenBank/DDBJ whole genome shotgun (WGS) entry which is preliminary data.</text>
</comment>
<sequence length="197" mass="22461">MLSVIGILVIIGVLLIFIVNIYNHLIMLYNRVENAFAQIDVQLKRRYDLIPNLVEVAKGYLAHEKDTFIKVAEARNSAKSASENAKLQDPKSLEKLNKAESDLGVALSSFNILIEDYPELKANENLMQLSEELTHTENKISFARQAYNDSATNYNIARQSFPTNIIASFFKRFKEKLSMLEFGEKREELNKAPSVKF</sequence>
<proteinExistence type="inferred from homology"/>
<dbReference type="RefSeq" id="WP_111229337.1">
    <property type="nucleotide sequence ID" value="NZ_NBIU01000005.1"/>
</dbReference>
<keyword evidence="6" id="KW-0175">Coiled coil</keyword>
<dbReference type="Pfam" id="PF04011">
    <property type="entry name" value="LemA"/>
    <property type="match status" value="1"/>
</dbReference>
<evidence type="ECO:0000256" key="1">
    <source>
        <dbReference type="ARBA" id="ARBA00004167"/>
    </source>
</evidence>
<accession>A0A2W6NMF5</accession>
<dbReference type="PANTHER" id="PTHR34478:SF1">
    <property type="entry name" value="PROTEIN LEMA"/>
    <property type="match status" value="1"/>
</dbReference>
<dbReference type="GO" id="GO:0016020">
    <property type="term" value="C:membrane"/>
    <property type="evidence" value="ECO:0007669"/>
    <property type="project" value="UniProtKB-SubCell"/>
</dbReference>
<evidence type="ECO:0000256" key="4">
    <source>
        <dbReference type="ARBA" id="ARBA00022989"/>
    </source>
</evidence>
<organism evidence="8 9">
    <name type="scientific">Helicobacter valdiviensis</name>
    <dbReference type="NCBI Taxonomy" id="1458358"/>
    <lineage>
        <taxon>Bacteria</taxon>
        <taxon>Pseudomonadati</taxon>
        <taxon>Campylobacterota</taxon>
        <taxon>Epsilonproteobacteria</taxon>
        <taxon>Campylobacterales</taxon>
        <taxon>Helicobacteraceae</taxon>
        <taxon>Helicobacter</taxon>
    </lineage>
</organism>
<comment type="similarity">
    <text evidence="2">Belongs to the LemA family.</text>
</comment>
<dbReference type="SUPFAM" id="SSF140478">
    <property type="entry name" value="LemA-like"/>
    <property type="match status" value="1"/>
</dbReference>
<dbReference type="PANTHER" id="PTHR34478">
    <property type="entry name" value="PROTEIN LEMA"/>
    <property type="match status" value="1"/>
</dbReference>
<evidence type="ECO:0000313" key="8">
    <source>
        <dbReference type="EMBL" id="PZT48616.1"/>
    </source>
</evidence>
<reference evidence="8 9" key="1">
    <citation type="submission" date="2017-03" db="EMBL/GenBank/DDBJ databases">
        <title>Genomic and clinical evidence uncovers the enterohepatic species Helicobacter valdiviensis as a potential human intestinal pathogen.</title>
        <authorList>
            <person name="Fresia P."/>
            <person name="Jara R."/>
            <person name="Sierra R."/>
            <person name="Ferres I."/>
            <person name="Greif G."/>
            <person name="Iraola G."/>
            <person name="Collado L."/>
        </authorList>
    </citation>
    <scope>NUCLEOTIDE SEQUENCE [LARGE SCALE GENOMIC DNA]</scope>
    <source>
        <strain evidence="8 9">WBE14</strain>
    </source>
</reference>
<gene>
    <name evidence="8" type="ORF">B6S12_02965</name>
</gene>
<feature type="coiled-coil region" evidence="6">
    <location>
        <begin position="119"/>
        <end position="146"/>
    </location>
</feature>
<name>A0A2W6NMF5_9HELI</name>
<evidence type="ECO:0000256" key="2">
    <source>
        <dbReference type="ARBA" id="ARBA00008854"/>
    </source>
</evidence>
<keyword evidence="4 7" id="KW-1133">Transmembrane helix</keyword>
<dbReference type="Proteomes" id="UP000249746">
    <property type="component" value="Unassembled WGS sequence"/>
</dbReference>
<keyword evidence="3 7" id="KW-0812">Transmembrane</keyword>
<evidence type="ECO:0000256" key="5">
    <source>
        <dbReference type="ARBA" id="ARBA00023136"/>
    </source>
</evidence>
<protein>
    <submittedName>
        <fullName evidence="8">LemA family protein</fullName>
    </submittedName>
</protein>
<evidence type="ECO:0000256" key="6">
    <source>
        <dbReference type="SAM" id="Coils"/>
    </source>
</evidence>
<evidence type="ECO:0000256" key="3">
    <source>
        <dbReference type="ARBA" id="ARBA00022692"/>
    </source>
</evidence>
<dbReference type="Gene3D" id="1.20.1440.20">
    <property type="entry name" value="LemA-like domain"/>
    <property type="match status" value="1"/>
</dbReference>
<dbReference type="EMBL" id="NBIU01000005">
    <property type="protein sequence ID" value="PZT48616.1"/>
    <property type="molecule type" value="Genomic_DNA"/>
</dbReference>
<keyword evidence="9" id="KW-1185">Reference proteome</keyword>
<evidence type="ECO:0000313" key="9">
    <source>
        <dbReference type="Proteomes" id="UP000249746"/>
    </source>
</evidence>
<dbReference type="AlphaFoldDB" id="A0A2W6NMF5"/>
<feature type="transmembrane region" description="Helical" evidence="7">
    <location>
        <begin position="6"/>
        <end position="29"/>
    </location>
</feature>
<dbReference type="OrthoDB" id="9804152at2"/>
<dbReference type="InterPro" id="IPR023353">
    <property type="entry name" value="LemA-like_dom_sf"/>
</dbReference>
<evidence type="ECO:0000256" key="7">
    <source>
        <dbReference type="SAM" id="Phobius"/>
    </source>
</evidence>
<keyword evidence="5 7" id="KW-0472">Membrane</keyword>
<comment type="subcellular location">
    <subcellularLocation>
        <location evidence="1">Membrane</location>
        <topology evidence="1">Single-pass membrane protein</topology>
    </subcellularLocation>
</comment>
<dbReference type="InterPro" id="IPR007156">
    <property type="entry name" value="MamQ_LemA"/>
</dbReference>